<reference evidence="1" key="1">
    <citation type="submission" date="2022-02" db="EMBL/GenBank/DDBJ databases">
        <title>Coral-associated bacteria.</title>
        <authorList>
            <person name="Tang K."/>
            <person name="Wang X."/>
        </authorList>
    </citation>
    <scope>NUCLEOTIDE SEQUENCE</scope>
    <source>
        <strain evidence="1">SCSIO 43006</strain>
    </source>
</reference>
<organism evidence="1 2">
    <name type="scientific">Microbulbifer variabilis</name>
    <dbReference type="NCBI Taxonomy" id="266805"/>
    <lineage>
        <taxon>Bacteria</taxon>
        <taxon>Pseudomonadati</taxon>
        <taxon>Pseudomonadota</taxon>
        <taxon>Gammaproteobacteria</taxon>
        <taxon>Cellvibrionales</taxon>
        <taxon>Microbulbiferaceae</taxon>
        <taxon>Microbulbifer</taxon>
    </lineage>
</organism>
<dbReference type="RefSeq" id="WP_143731642.1">
    <property type="nucleotide sequence ID" value="NZ_CP092418.1"/>
</dbReference>
<keyword evidence="2" id="KW-1185">Reference proteome</keyword>
<accession>A0ABY4VG53</accession>
<dbReference type="Proteomes" id="UP001055658">
    <property type="component" value="Chromosome"/>
</dbReference>
<evidence type="ECO:0000313" key="2">
    <source>
        <dbReference type="Proteomes" id="UP001055658"/>
    </source>
</evidence>
<sequence>MGLNVLSFTRDDAIGHAKLHKRANQVYMKRFDVDVVLRKGKLDNPQIDKVRYREDHRPMMVKNNRTGEERPKRNDIVTYRMPGSSEPYILAKSGGVSLFDGISSKVPFREGKDAWWIITKDARLEPGLIIAKDMFPDAEGNTHYSIEAEIDMPVSEYFEKLAALKKYMRVK</sequence>
<evidence type="ECO:0000313" key="1">
    <source>
        <dbReference type="EMBL" id="USD23299.1"/>
    </source>
</evidence>
<dbReference type="EMBL" id="CP092418">
    <property type="protein sequence ID" value="USD23299.1"/>
    <property type="molecule type" value="Genomic_DNA"/>
</dbReference>
<protein>
    <recommendedName>
        <fullName evidence="3">Tse2 ADP-ribosyltransferase toxin domain-containing protein</fullName>
    </recommendedName>
</protein>
<gene>
    <name evidence="1" type="ORF">MJO52_09225</name>
</gene>
<proteinExistence type="predicted"/>
<name>A0ABY4VG53_9GAMM</name>
<evidence type="ECO:0008006" key="3">
    <source>
        <dbReference type="Google" id="ProtNLM"/>
    </source>
</evidence>